<gene>
    <name evidence="2" type="ORF">LITE_LOCUS19103</name>
</gene>
<dbReference type="PANTHER" id="PTHR43139:SF25">
    <property type="entry name" value="ALPHA_BETA-HYDROLASES SUPERFAMILY PROTEIN"/>
    <property type="match status" value="1"/>
</dbReference>
<reference evidence="2" key="1">
    <citation type="submission" date="2022-08" db="EMBL/GenBank/DDBJ databases">
        <authorList>
            <person name="Gutierrez-Valencia J."/>
        </authorList>
    </citation>
    <scope>NUCLEOTIDE SEQUENCE</scope>
</reference>
<dbReference type="SUPFAM" id="SSF53474">
    <property type="entry name" value="alpha/beta-Hydrolases"/>
    <property type="match status" value="1"/>
</dbReference>
<dbReference type="InterPro" id="IPR000073">
    <property type="entry name" value="AB_hydrolase_1"/>
</dbReference>
<evidence type="ECO:0000313" key="2">
    <source>
        <dbReference type="EMBL" id="CAI0422358.1"/>
    </source>
</evidence>
<protein>
    <recommendedName>
        <fullName evidence="1">AB hydrolase-1 domain-containing protein</fullName>
    </recommendedName>
</protein>
<evidence type="ECO:0000259" key="1">
    <source>
        <dbReference type="Pfam" id="PF12697"/>
    </source>
</evidence>
<dbReference type="PRINTS" id="PR00412">
    <property type="entry name" value="EPOXHYDRLASE"/>
</dbReference>
<comment type="caution">
    <text evidence="2">The sequence shown here is derived from an EMBL/GenBank/DDBJ whole genome shotgun (WGS) entry which is preliminary data.</text>
</comment>
<organism evidence="2 3">
    <name type="scientific">Linum tenue</name>
    <dbReference type="NCBI Taxonomy" id="586396"/>
    <lineage>
        <taxon>Eukaryota</taxon>
        <taxon>Viridiplantae</taxon>
        <taxon>Streptophyta</taxon>
        <taxon>Embryophyta</taxon>
        <taxon>Tracheophyta</taxon>
        <taxon>Spermatophyta</taxon>
        <taxon>Magnoliopsida</taxon>
        <taxon>eudicotyledons</taxon>
        <taxon>Gunneridae</taxon>
        <taxon>Pentapetalae</taxon>
        <taxon>rosids</taxon>
        <taxon>fabids</taxon>
        <taxon>Malpighiales</taxon>
        <taxon>Linaceae</taxon>
        <taxon>Linum</taxon>
    </lineage>
</organism>
<name>A0AAV0KKU8_9ROSI</name>
<dbReference type="Proteomes" id="UP001154282">
    <property type="component" value="Unassembled WGS sequence"/>
</dbReference>
<dbReference type="GO" id="GO:0003824">
    <property type="term" value="F:catalytic activity"/>
    <property type="evidence" value="ECO:0007669"/>
    <property type="project" value="InterPro"/>
</dbReference>
<dbReference type="InterPro" id="IPR052370">
    <property type="entry name" value="Meta-cleavage_hydrolase"/>
</dbReference>
<keyword evidence="3" id="KW-1185">Reference proteome</keyword>
<dbReference type="PANTHER" id="PTHR43139">
    <property type="entry name" value="SI:DKEY-122A22.2"/>
    <property type="match status" value="1"/>
</dbReference>
<dbReference type="PRINTS" id="PR00111">
    <property type="entry name" value="ABHYDROLASE"/>
</dbReference>
<dbReference type="Pfam" id="PF12697">
    <property type="entry name" value="Abhydrolase_6"/>
    <property type="match status" value="1"/>
</dbReference>
<dbReference type="InterPro" id="IPR000639">
    <property type="entry name" value="Epox_hydrolase-like"/>
</dbReference>
<dbReference type="EMBL" id="CAMGYJ010000005">
    <property type="protein sequence ID" value="CAI0422358.1"/>
    <property type="molecule type" value="Genomic_DNA"/>
</dbReference>
<proteinExistence type="predicted"/>
<accession>A0AAV0KKU8</accession>
<dbReference type="Gene3D" id="3.40.50.1820">
    <property type="entry name" value="alpha/beta hydrolase"/>
    <property type="match status" value="1"/>
</dbReference>
<sequence length="317" mass="35696">MAKCFSYTATQDSCYRYSFSRAGLKSSTTDLGDGTIMHCWAPKTHNQSKPTLVLIHGFGANAMWQFNDFIAPLKSKFNLYVPDLLFFGDSYTTRPERSESFQARCVAAVMDAQRVSGTMDVMGLSYGGFVAYSMAAQFPERVGRVVLGCAGVCLEEKDMEDGMFQVKSVDEAAEILLPQTPEKCRQLLRLSFYKPPPVTPSCFLADFIEVMCTEYLQERKELIETLHKDRKLSTLPRITQVPTLIIWGEYDQVFPVALAHRLKSHIGDNAELVIIKNVGHALNAERPKQLYKHMKSFLVDTRVPTKAVHQSNGSKRD</sequence>
<evidence type="ECO:0000313" key="3">
    <source>
        <dbReference type="Proteomes" id="UP001154282"/>
    </source>
</evidence>
<dbReference type="AlphaFoldDB" id="A0AAV0KKU8"/>
<dbReference type="InterPro" id="IPR029058">
    <property type="entry name" value="AB_hydrolase_fold"/>
</dbReference>
<feature type="domain" description="AB hydrolase-1" evidence="1">
    <location>
        <begin position="52"/>
        <end position="290"/>
    </location>
</feature>